<comment type="pathway">
    <text evidence="1 10">Phospholipid metabolism; phosphatidylglycerol biosynthesis; phosphatidylglycerol from CDP-diacylglycerol: step 1/2.</text>
</comment>
<sequence>MISSAKEEVTLASLYLGSNEGEIVEALRTALTLNPRLQVTFLLDYQRSTREGPYVSTDARSQSAASLLSPLVRDFGSKRVNVRLYRAPGLSKWMERLVGKRLVEGWGLQHVKIYLADGRALISGANLSADYFTNRQDRYIHFDQAHAQGLSLYLRSLVRISEKYSYSLRCIEPRQQESSEARPNSDPRFSPDVESDADETTLGHQAQRLRLRREVRADHAPYEVIWTGRPGYLDDATADVWGGVGKVEEKNWSALAKAEIVQLNHDWFDKTSEQLRASGEQRDEIAIVPLVQMAPLGIRDETRFVQLLPDWTRTILRLSRSFKVDILAASPRSNGFFGSKGISRHLPPAYTFLECLFWKSAEREGVLREQLMEGEEKGVRMKEWTRHGWTYHAKGQ</sequence>
<evidence type="ECO:0000256" key="2">
    <source>
        <dbReference type="ARBA" id="ARBA00010682"/>
    </source>
</evidence>
<evidence type="ECO:0000259" key="12">
    <source>
        <dbReference type="PROSITE" id="PS50035"/>
    </source>
</evidence>
<keyword evidence="5" id="KW-0677">Repeat</keyword>
<keyword evidence="6 10" id="KW-0443">Lipid metabolism</keyword>
<evidence type="ECO:0000313" key="14">
    <source>
        <dbReference type="Proteomes" id="UP000054845"/>
    </source>
</evidence>
<dbReference type="STRING" id="401625.A0A0P1BI91"/>
<evidence type="ECO:0000256" key="1">
    <source>
        <dbReference type="ARBA" id="ARBA00005042"/>
    </source>
</evidence>
<keyword evidence="10" id="KW-0067">ATP-binding</keyword>
<evidence type="ECO:0000256" key="9">
    <source>
        <dbReference type="ARBA" id="ARBA00048586"/>
    </source>
</evidence>
<comment type="subcellular location">
    <subcellularLocation>
        <location evidence="10">Mitochondrion</location>
    </subcellularLocation>
</comment>
<dbReference type="PROSITE" id="PS50035">
    <property type="entry name" value="PLD"/>
    <property type="match status" value="1"/>
</dbReference>
<dbReference type="EMBL" id="CCYA01000278">
    <property type="protein sequence ID" value="CEH16016.1"/>
    <property type="molecule type" value="Genomic_DNA"/>
</dbReference>
<feature type="domain" description="PLD phosphodiesterase" evidence="12">
    <location>
        <begin position="105"/>
        <end position="131"/>
    </location>
</feature>
<keyword evidence="10" id="KW-0496">Mitochondrion</keyword>
<comment type="function">
    <text evidence="10">Functions in the biosynthesis of the anionic phospholipids phosphatidylglycerol and cardiolipin.</text>
</comment>
<evidence type="ECO:0000313" key="13">
    <source>
        <dbReference type="EMBL" id="CEH16016.1"/>
    </source>
</evidence>
<reference evidence="13 14" key="1">
    <citation type="submission" date="2014-09" db="EMBL/GenBank/DDBJ databases">
        <authorList>
            <person name="Magalhaes I.L.F."/>
            <person name="Oliveira U."/>
            <person name="Santos F.R."/>
            <person name="Vidigal T.H.D.A."/>
            <person name="Brescovit A.D."/>
            <person name="Santos A.J."/>
        </authorList>
    </citation>
    <scope>NUCLEOTIDE SEQUENCE [LARGE SCALE GENOMIC DNA]</scope>
</reference>
<evidence type="ECO:0000256" key="4">
    <source>
        <dbReference type="ARBA" id="ARBA00022679"/>
    </source>
</evidence>
<dbReference type="GO" id="GO:0008444">
    <property type="term" value="F:CDP-diacylglycerol-glycerol-3-phosphate 3-phosphatidyltransferase activity"/>
    <property type="evidence" value="ECO:0007669"/>
    <property type="project" value="UniProtKB-EC"/>
</dbReference>
<accession>A0A0P1BI91</accession>
<dbReference type="Proteomes" id="UP000054845">
    <property type="component" value="Unassembled WGS sequence"/>
</dbReference>
<dbReference type="EC" id="2.7.8.5" evidence="10"/>
<dbReference type="InterPro" id="IPR016270">
    <property type="entry name" value="PGS1"/>
</dbReference>
<dbReference type="UniPathway" id="UPA00084">
    <property type="reaction ID" value="UER00503"/>
</dbReference>
<dbReference type="Gene3D" id="3.30.870.10">
    <property type="entry name" value="Endonuclease Chain A"/>
    <property type="match status" value="2"/>
</dbReference>
<evidence type="ECO:0000256" key="7">
    <source>
        <dbReference type="ARBA" id="ARBA00023209"/>
    </source>
</evidence>
<organism evidence="13 14">
    <name type="scientific">Ceraceosorus bombacis</name>
    <dbReference type="NCBI Taxonomy" id="401625"/>
    <lineage>
        <taxon>Eukaryota</taxon>
        <taxon>Fungi</taxon>
        <taxon>Dikarya</taxon>
        <taxon>Basidiomycota</taxon>
        <taxon>Ustilaginomycotina</taxon>
        <taxon>Exobasidiomycetes</taxon>
        <taxon>Ceraceosorales</taxon>
        <taxon>Ceraceosoraceae</taxon>
        <taxon>Ceraceosorus</taxon>
    </lineage>
</organism>
<evidence type="ECO:0000256" key="6">
    <source>
        <dbReference type="ARBA" id="ARBA00023098"/>
    </source>
</evidence>
<dbReference type="GO" id="GO:0005524">
    <property type="term" value="F:ATP binding"/>
    <property type="evidence" value="ECO:0007669"/>
    <property type="project" value="UniProtKB-KW"/>
</dbReference>
<evidence type="ECO:0000256" key="3">
    <source>
        <dbReference type="ARBA" id="ARBA00022516"/>
    </source>
</evidence>
<keyword evidence="7 10" id="KW-0594">Phospholipid biosynthesis</keyword>
<dbReference type="GO" id="GO:0005739">
    <property type="term" value="C:mitochondrion"/>
    <property type="evidence" value="ECO:0007669"/>
    <property type="project" value="UniProtKB-SubCell"/>
</dbReference>
<keyword evidence="14" id="KW-1185">Reference proteome</keyword>
<evidence type="ECO:0000256" key="11">
    <source>
        <dbReference type="SAM" id="MobiDB-lite"/>
    </source>
</evidence>
<keyword evidence="4 10" id="KW-0808">Transferase</keyword>
<comment type="catalytic activity">
    <reaction evidence="9 10">
        <text>a CDP-1,2-diacyl-sn-glycerol + sn-glycerol 3-phosphate = a 1,2-diacyl-sn-glycero-3-phospho-(1'-sn-glycero-3'-phosphate) + CMP + H(+)</text>
        <dbReference type="Rhea" id="RHEA:12593"/>
        <dbReference type="ChEBI" id="CHEBI:15378"/>
        <dbReference type="ChEBI" id="CHEBI:57597"/>
        <dbReference type="ChEBI" id="CHEBI:58332"/>
        <dbReference type="ChEBI" id="CHEBI:60110"/>
        <dbReference type="ChEBI" id="CHEBI:60377"/>
        <dbReference type="EC" id="2.7.8.5"/>
    </reaction>
</comment>
<dbReference type="AlphaFoldDB" id="A0A0P1BI91"/>
<proteinExistence type="inferred from homology"/>
<keyword evidence="8 10" id="KW-1208">Phospholipid metabolism</keyword>
<keyword evidence="3 10" id="KW-0444">Lipid biosynthesis</keyword>
<dbReference type="SUPFAM" id="SSF56024">
    <property type="entry name" value="Phospholipase D/nuclease"/>
    <property type="match status" value="1"/>
</dbReference>
<name>A0A0P1BI91_9BASI</name>
<evidence type="ECO:0000256" key="10">
    <source>
        <dbReference type="RuleBase" id="RU365024"/>
    </source>
</evidence>
<dbReference type="OrthoDB" id="10250191at2759"/>
<evidence type="ECO:0000256" key="8">
    <source>
        <dbReference type="ARBA" id="ARBA00023264"/>
    </source>
</evidence>
<evidence type="ECO:0000256" key="5">
    <source>
        <dbReference type="ARBA" id="ARBA00022737"/>
    </source>
</evidence>
<dbReference type="PANTHER" id="PTHR12586">
    <property type="entry name" value="CDP-DIACYLGLYCEROL--SERINE O-PHOSPHATIDYLTRANSFERASE"/>
    <property type="match status" value="1"/>
</dbReference>
<comment type="similarity">
    <text evidence="2 10">Belongs to the CDP-alcohol phosphatidyltransferase class-II family.</text>
</comment>
<dbReference type="InterPro" id="IPR001736">
    <property type="entry name" value="PLipase_D/transphosphatidylase"/>
</dbReference>
<dbReference type="PANTHER" id="PTHR12586:SF1">
    <property type="entry name" value="CDP-DIACYLGLYCEROL--GLYCEROL-3-PHOSPHATE 3-PHOSPHATIDYLTRANSFERASE, MITOCHONDRIAL"/>
    <property type="match status" value="1"/>
</dbReference>
<keyword evidence="10" id="KW-0547">Nucleotide-binding</keyword>
<feature type="region of interest" description="Disordered" evidence="11">
    <location>
        <begin position="175"/>
        <end position="204"/>
    </location>
</feature>
<dbReference type="GO" id="GO:0032049">
    <property type="term" value="P:cardiolipin biosynthetic process"/>
    <property type="evidence" value="ECO:0007669"/>
    <property type="project" value="InterPro"/>
</dbReference>
<feature type="compositionally biased region" description="Basic and acidic residues" evidence="11">
    <location>
        <begin position="175"/>
        <end position="191"/>
    </location>
</feature>
<protein>
    <recommendedName>
        <fullName evidence="10">CDP-diacylglycerol--glycerol-3-phosphate 3-phosphatidyltransferase</fullName>
        <ecNumber evidence="10">2.7.8.5</ecNumber>
    </recommendedName>
</protein>